<dbReference type="Pfam" id="PF17853">
    <property type="entry name" value="GGDEF_2"/>
    <property type="match status" value="1"/>
</dbReference>
<dbReference type="InterPro" id="IPR012914">
    <property type="entry name" value="PucR_dom"/>
</dbReference>
<reference evidence="5 6" key="1">
    <citation type="submission" date="2018-09" db="EMBL/GenBank/DDBJ databases">
        <title>Nocardia yunnanensis sp. nov., an actinomycete isolated from a soil sample.</title>
        <authorList>
            <person name="Zhang J."/>
        </authorList>
    </citation>
    <scope>NUCLEOTIDE SEQUENCE [LARGE SCALE GENOMIC DNA]</scope>
    <source>
        <strain evidence="5 6">CFHS0054</strain>
    </source>
</reference>
<dbReference type="InterPro" id="IPR041522">
    <property type="entry name" value="CdaR_GGDEF"/>
</dbReference>
<dbReference type="PANTHER" id="PTHR33744:SF1">
    <property type="entry name" value="DNA-BINDING TRANSCRIPTIONAL ACTIVATOR ADER"/>
    <property type="match status" value="1"/>
</dbReference>
<dbReference type="EMBL" id="CP032568">
    <property type="protein sequence ID" value="AYF79639.1"/>
    <property type="molecule type" value="Genomic_DNA"/>
</dbReference>
<dbReference type="Gene3D" id="1.10.10.2840">
    <property type="entry name" value="PucR C-terminal helix-turn-helix domain"/>
    <property type="match status" value="1"/>
</dbReference>
<feature type="domain" description="CdaR GGDEF-like" evidence="4">
    <location>
        <begin position="295"/>
        <end position="393"/>
    </location>
</feature>
<evidence type="ECO:0000313" key="6">
    <source>
        <dbReference type="Proteomes" id="UP000267164"/>
    </source>
</evidence>
<keyword evidence="6" id="KW-1185">Reference proteome</keyword>
<dbReference type="Pfam" id="PF13556">
    <property type="entry name" value="HTH_30"/>
    <property type="match status" value="1"/>
</dbReference>
<dbReference type="Pfam" id="PF07905">
    <property type="entry name" value="PucR"/>
    <property type="match status" value="1"/>
</dbReference>
<comment type="similarity">
    <text evidence="1">Belongs to the CdaR family.</text>
</comment>
<evidence type="ECO:0000259" key="3">
    <source>
        <dbReference type="Pfam" id="PF13556"/>
    </source>
</evidence>
<protein>
    <submittedName>
        <fullName evidence="5">PucR family transcriptional regulator</fullName>
    </submittedName>
</protein>
<accession>A0A386ZSE0</accession>
<dbReference type="InterPro" id="IPR042070">
    <property type="entry name" value="PucR_C-HTH_sf"/>
</dbReference>
<evidence type="ECO:0000313" key="5">
    <source>
        <dbReference type="EMBL" id="AYF79639.1"/>
    </source>
</evidence>
<dbReference type="Proteomes" id="UP000267164">
    <property type="component" value="Chromosome"/>
</dbReference>
<organism evidence="5 6">
    <name type="scientific">Nocardia yunnanensis</name>
    <dbReference type="NCBI Taxonomy" id="2382165"/>
    <lineage>
        <taxon>Bacteria</taxon>
        <taxon>Bacillati</taxon>
        <taxon>Actinomycetota</taxon>
        <taxon>Actinomycetes</taxon>
        <taxon>Mycobacteriales</taxon>
        <taxon>Nocardiaceae</taxon>
        <taxon>Nocardia</taxon>
    </lineage>
</organism>
<dbReference type="KEGG" id="nyu:D7D52_35710"/>
<feature type="domain" description="PucR C-terminal helix-turn-helix" evidence="3">
    <location>
        <begin position="444"/>
        <end position="501"/>
    </location>
</feature>
<dbReference type="InterPro" id="IPR051448">
    <property type="entry name" value="CdaR-like_regulators"/>
</dbReference>
<evidence type="ECO:0000256" key="1">
    <source>
        <dbReference type="ARBA" id="ARBA00006754"/>
    </source>
</evidence>
<dbReference type="InterPro" id="IPR025736">
    <property type="entry name" value="PucR_C-HTH_dom"/>
</dbReference>
<dbReference type="OrthoDB" id="8450798at2"/>
<gene>
    <name evidence="5" type="ORF">D7D52_35710</name>
</gene>
<name>A0A386ZSE0_9NOCA</name>
<feature type="domain" description="Purine catabolism PurC-like" evidence="2">
    <location>
        <begin position="6"/>
        <end position="123"/>
    </location>
</feature>
<evidence type="ECO:0000259" key="2">
    <source>
        <dbReference type="Pfam" id="PF07905"/>
    </source>
</evidence>
<dbReference type="PANTHER" id="PTHR33744">
    <property type="entry name" value="CARBOHYDRATE DIACID REGULATOR"/>
    <property type="match status" value="1"/>
</dbReference>
<evidence type="ECO:0000259" key="4">
    <source>
        <dbReference type="Pfam" id="PF17853"/>
    </source>
</evidence>
<sequence length="504" mass="53381">MPVRWVLSQPELGLVLRGGGDGLGRAVTLVLTSELAEPQQWMSGGELVLTTGMGLPLGRADRVRYLEDLHAVGIAGVGFGIGLSYETVPEDLIETADRLGLPLFEVPLPTPFGAITKKVMQRLADQEYEKVLRASRAQPRLTRAAIQGPRALSKELAAALSATVLVIGADGTISEAQPRKPAAGMLERIEEFLGTRGDGAGSGVIQVSSGQYIVVQAITAGQTVHGHVAVVTEGALSSVDQVLLGHASSLLALDFEKPARLRIAQNRLNAQAMAMLLAEPGDPDSMWQLLATAADRTGRVRALVLRCASRDAAERALETVDAQLHPLNRQLFAHIAGDRVAVLLSGSDSDDTAEQLLTGMPAPVRATLRAGLSAPQPLRRFTAAVEHAELAASAALPGARPLELAASAGHALLAFPEAQRVLGAVSEAMLQPLVDYDERNGTDLIGSLRAYLEAHGQWETAANVLGVHRHTLRSRVAKIESVLGCQLDQALVRAELLLAVIARR</sequence>
<proteinExistence type="inferred from homology"/>
<dbReference type="AlphaFoldDB" id="A0A386ZSE0"/>